<comment type="caution">
    <text evidence="5">The sequence shown here is derived from an EMBL/GenBank/DDBJ whole genome shotgun (WGS) entry which is preliminary data.</text>
</comment>
<name>A0ABN8MC41_9CNID</name>
<comment type="catalytic activity">
    <reaction evidence="4">
        <text>GTP + H2O = GDP + phosphate + H(+)</text>
        <dbReference type="Rhea" id="RHEA:19669"/>
        <dbReference type="ChEBI" id="CHEBI:15377"/>
        <dbReference type="ChEBI" id="CHEBI:15378"/>
        <dbReference type="ChEBI" id="CHEBI:37565"/>
        <dbReference type="ChEBI" id="CHEBI:43474"/>
        <dbReference type="ChEBI" id="CHEBI:58189"/>
        <dbReference type="EC" id="3.6.5.2"/>
    </reaction>
</comment>
<dbReference type="SMART" id="SM00174">
    <property type="entry name" value="RHO"/>
    <property type="match status" value="1"/>
</dbReference>
<reference evidence="5 6" key="1">
    <citation type="submission" date="2022-05" db="EMBL/GenBank/DDBJ databases">
        <authorList>
            <consortium name="Genoscope - CEA"/>
            <person name="William W."/>
        </authorList>
    </citation>
    <scope>NUCLEOTIDE SEQUENCE [LARGE SCALE GENOMIC DNA]</scope>
</reference>
<evidence type="ECO:0000256" key="1">
    <source>
        <dbReference type="ARBA" id="ARBA00008344"/>
    </source>
</evidence>
<accession>A0ABN8MC41</accession>
<dbReference type="SMART" id="SM00173">
    <property type="entry name" value="RAS"/>
    <property type="match status" value="1"/>
</dbReference>
<evidence type="ECO:0000256" key="4">
    <source>
        <dbReference type="ARBA" id="ARBA00048098"/>
    </source>
</evidence>
<dbReference type="InterPro" id="IPR027417">
    <property type="entry name" value="P-loop_NTPase"/>
</dbReference>
<evidence type="ECO:0000313" key="6">
    <source>
        <dbReference type="Proteomes" id="UP001159427"/>
    </source>
</evidence>
<comment type="similarity">
    <text evidence="1">Belongs to the small GTPase superfamily. Ras family.</text>
</comment>
<dbReference type="NCBIfam" id="TIGR00231">
    <property type="entry name" value="small_GTP"/>
    <property type="match status" value="1"/>
</dbReference>
<keyword evidence="6" id="KW-1185">Reference proteome</keyword>
<organism evidence="5 6">
    <name type="scientific">Porites evermanni</name>
    <dbReference type="NCBI Taxonomy" id="104178"/>
    <lineage>
        <taxon>Eukaryota</taxon>
        <taxon>Metazoa</taxon>
        <taxon>Cnidaria</taxon>
        <taxon>Anthozoa</taxon>
        <taxon>Hexacorallia</taxon>
        <taxon>Scleractinia</taxon>
        <taxon>Fungiina</taxon>
        <taxon>Poritidae</taxon>
        <taxon>Porites</taxon>
    </lineage>
</organism>
<gene>
    <name evidence="5" type="ORF">PEVE_00027531</name>
</gene>
<proteinExistence type="inferred from homology"/>
<dbReference type="InterPro" id="IPR001806">
    <property type="entry name" value="Small_GTPase"/>
</dbReference>
<dbReference type="Proteomes" id="UP001159427">
    <property type="component" value="Unassembled WGS sequence"/>
</dbReference>
<dbReference type="PROSITE" id="PS51421">
    <property type="entry name" value="RAS"/>
    <property type="match status" value="1"/>
</dbReference>
<dbReference type="SMART" id="SM00175">
    <property type="entry name" value="RAB"/>
    <property type="match status" value="1"/>
</dbReference>
<keyword evidence="3" id="KW-0378">Hydrolase</keyword>
<evidence type="ECO:0000256" key="2">
    <source>
        <dbReference type="ARBA" id="ARBA00011984"/>
    </source>
</evidence>
<dbReference type="Gene3D" id="3.40.50.300">
    <property type="entry name" value="P-loop containing nucleotide triphosphate hydrolases"/>
    <property type="match status" value="1"/>
</dbReference>
<protein>
    <recommendedName>
        <fullName evidence="2">small monomeric GTPase</fullName>
        <ecNumber evidence="2">3.6.5.2</ecNumber>
    </recommendedName>
</protein>
<evidence type="ECO:0000313" key="5">
    <source>
        <dbReference type="EMBL" id="CAH3025914.1"/>
    </source>
</evidence>
<dbReference type="PROSITE" id="PS51419">
    <property type="entry name" value="RAB"/>
    <property type="match status" value="1"/>
</dbReference>
<evidence type="ECO:0000256" key="3">
    <source>
        <dbReference type="ARBA" id="ARBA00022801"/>
    </source>
</evidence>
<dbReference type="PANTHER" id="PTHR45704">
    <property type="entry name" value="RAS-LIKE FAMILY MEMBER 11"/>
    <property type="match status" value="1"/>
</dbReference>
<dbReference type="EC" id="3.6.5.2" evidence="2"/>
<sequence>MLTRRDSYKQTDAKIALLGSRHVGKSAIAVRFLTKRFIGEYDSSQDFTYQFTATIDDDQVNLEILDPGPESTGESSLESRTLWADGLVLVYSITDRKSFEEVRDLHNLLIPFKQKIVVMIVGNKSDLEHERQVSKTEGYSLAEIFKCMFVECSASDGYPKVAEVFHELYREVLKRKKDRRMSLSPRPLRALGKVFRRNSSKNLLLAPGSPSL</sequence>
<dbReference type="PRINTS" id="PR00449">
    <property type="entry name" value="RASTRNSFRMNG"/>
</dbReference>
<dbReference type="Pfam" id="PF00071">
    <property type="entry name" value="Ras"/>
    <property type="match status" value="1"/>
</dbReference>
<dbReference type="SUPFAM" id="SSF52540">
    <property type="entry name" value="P-loop containing nucleoside triphosphate hydrolases"/>
    <property type="match status" value="1"/>
</dbReference>
<dbReference type="InterPro" id="IPR051065">
    <property type="entry name" value="Ras-related_GTPase"/>
</dbReference>
<dbReference type="EMBL" id="CALNXI010000379">
    <property type="protein sequence ID" value="CAH3025914.1"/>
    <property type="molecule type" value="Genomic_DNA"/>
</dbReference>
<dbReference type="InterPro" id="IPR005225">
    <property type="entry name" value="Small_GTP-bd"/>
</dbReference>